<organism evidence="2 3">
    <name type="scientific">Solanum commersonii</name>
    <name type="common">Commerson's wild potato</name>
    <name type="synonym">Commerson's nightshade</name>
    <dbReference type="NCBI Taxonomy" id="4109"/>
    <lineage>
        <taxon>Eukaryota</taxon>
        <taxon>Viridiplantae</taxon>
        <taxon>Streptophyta</taxon>
        <taxon>Embryophyta</taxon>
        <taxon>Tracheophyta</taxon>
        <taxon>Spermatophyta</taxon>
        <taxon>Magnoliopsida</taxon>
        <taxon>eudicotyledons</taxon>
        <taxon>Gunneridae</taxon>
        <taxon>Pentapetalae</taxon>
        <taxon>asterids</taxon>
        <taxon>lamiids</taxon>
        <taxon>Solanales</taxon>
        <taxon>Solanaceae</taxon>
        <taxon>Solanoideae</taxon>
        <taxon>Solaneae</taxon>
        <taxon>Solanum</taxon>
    </lineage>
</organism>
<proteinExistence type="predicted"/>
<keyword evidence="1" id="KW-1133">Transmembrane helix</keyword>
<keyword evidence="1" id="KW-0472">Membrane</keyword>
<gene>
    <name evidence="2" type="ORF">H5410_045325</name>
</gene>
<sequence length="106" mass="12143">MEIKQARRKSQRIYTIASTYHRVVMVINLIFLGLISLVPFELEQHFSTHISYISFGTGNLLEYHSAYHWPRGAQPLSSNIISSYTPSPTAISPRLSGLNRLRDFSF</sequence>
<protein>
    <submittedName>
        <fullName evidence="2">Uncharacterized protein</fullName>
    </submittedName>
</protein>
<evidence type="ECO:0000256" key="1">
    <source>
        <dbReference type="SAM" id="Phobius"/>
    </source>
</evidence>
<dbReference type="AlphaFoldDB" id="A0A9J5X9B3"/>
<evidence type="ECO:0000313" key="2">
    <source>
        <dbReference type="EMBL" id="KAG5584891.1"/>
    </source>
</evidence>
<dbReference type="Proteomes" id="UP000824120">
    <property type="component" value="Chromosome 9"/>
</dbReference>
<dbReference type="EMBL" id="JACXVP010000009">
    <property type="protein sequence ID" value="KAG5584891.1"/>
    <property type="molecule type" value="Genomic_DNA"/>
</dbReference>
<keyword evidence="3" id="KW-1185">Reference proteome</keyword>
<evidence type="ECO:0000313" key="3">
    <source>
        <dbReference type="Proteomes" id="UP000824120"/>
    </source>
</evidence>
<feature type="transmembrane region" description="Helical" evidence="1">
    <location>
        <begin position="20"/>
        <end position="40"/>
    </location>
</feature>
<name>A0A9J5X9B3_SOLCO</name>
<accession>A0A9J5X9B3</accession>
<keyword evidence="1" id="KW-0812">Transmembrane</keyword>
<reference evidence="2 3" key="1">
    <citation type="submission" date="2020-09" db="EMBL/GenBank/DDBJ databases">
        <title>De no assembly of potato wild relative species, Solanum commersonii.</title>
        <authorList>
            <person name="Cho K."/>
        </authorList>
    </citation>
    <scope>NUCLEOTIDE SEQUENCE [LARGE SCALE GENOMIC DNA]</scope>
    <source>
        <strain evidence="2">LZ3.2</strain>
        <tissue evidence="2">Leaf</tissue>
    </source>
</reference>
<comment type="caution">
    <text evidence="2">The sequence shown here is derived from an EMBL/GenBank/DDBJ whole genome shotgun (WGS) entry which is preliminary data.</text>
</comment>